<evidence type="ECO:0000256" key="1">
    <source>
        <dbReference type="ARBA" id="ARBA00022676"/>
    </source>
</evidence>
<sequence>MMKVEVLGIKIDQVTYQEALEKVKRILETKGKHYIVTPNPEIIVAAQKDAEFKNILNKADLSLADGAGLIKLARLTGRHFPERIAGVDFVEGLAGLAQEFNYNIFLLGGKENVAKIAAENLKKRLPKLKIAGTFAGKSEEASDKETLGVLSKEEIDILIVAYGHGKQEKWIKSNLKKLDVKVAIGVGGALDYISGRKRRAPKFVQKANLEWLFRLLIEPWRVRRQLALPYFVYLILKERIFKR</sequence>
<gene>
    <name evidence="3" type="ORF">A2Z11_00765</name>
</gene>
<dbReference type="PANTHER" id="PTHR34136:SF1">
    <property type="entry name" value="UDP-N-ACETYL-D-MANNOSAMINURONIC ACID TRANSFERASE"/>
    <property type="match status" value="1"/>
</dbReference>
<dbReference type="PANTHER" id="PTHR34136">
    <property type="match status" value="1"/>
</dbReference>
<keyword evidence="1" id="KW-0328">Glycosyltransferase</keyword>
<name>A0A1G1WCF4_9BACT</name>
<dbReference type="AlphaFoldDB" id="A0A1G1WCF4"/>
<protein>
    <submittedName>
        <fullName evidence="3">Uncharacterized protein</fullName>
    </submittedName>
</protein>
<evidence type="ECO:0000256" key="2">
    <source>
        <dbReference type="ARBA" id="ARBA00022679"/>
    </source>
</evidence>
<organism evidence="3 4">
    <name type="scientific">Candidatus Woykebacteria bacterium RBG_16_43_9</name>
    <dbReference type="NCBI Taxonomy" id="1802596"/>
    <lineage>
        <taxon>Bacteria</taxon>
        <taxon>Candidatus Woykeibacteriota</taxon>
    </lineage>
</organism>
<proteinExistence type="predicted"/>
<dbReference type="EMBL" id="MHCS01000047">
    <property type="protein sequence ID" value="OGY25372.1"/>
    <property type="molecule type" value="Genomic_DNA"/>
</dbReference>
<dbReference type="GO" id="GO:0016758">
    <property type="term" value="F:hexosyltransferase activity"/>
    <property type="evidence" value="ECO:0007669"/>
    <property type="project" value="TreeGrafter"/>
</dbReference>
<keyword evidence="2" id="KW-0808">Transferase</keyword>
<reference evidence="3 4" key="1">
    <citation type="journal article" date="2016" name="Nat. Commun.">
        <title>Thousands of microbial genomes shed light on interconnected biogeochemical processes in an aquifer system.</title>
        <authorList>
            <person name="Anantharaman K."/>
            <person name="Brown C.T."/>
            <person name="Hug L.A."/>
            <person name="Sharon I."/>
            <person name="Castelle C.J."/>
            <person name="Probst A.J."/>
            <person name="Thomas B.C."/>
            <person name="Singh A."/>
            <person name="Wilkins M.J."/>
            <person name="Karaoz U."/>
            <person name="Brodie E.L."/>
            <person name="Williams K.H."/>
            <person name="Hubbard S.S."/>
            <person name="Banfield J.F."/>
        </authorList>
    </citation>
    <scope>NUCLEOTIDE SEQUENCE [LARGE SCALE GENOMIC DNA]</scope>
</reference>
<dbReference type="Pfam" id="PF03808">
    <property type="entry name" value="Glyco_tran_WecG"/>
    <property type="match status" value="1"/>
</dbReference>
<accession>A0A1G1WCF4</accession>
<dbReference type="Proteomes" id="UP000176389">
    <property type="component" value="Unassembled WGS sequence"/>
</dbReference>
<dbReference type="NCBIfam" id="TIGR00696">
    <property type="entry name" value="wecG_tagA_cpsF"/>
    <property type="match status" value="1"/>
</dbReference>
<comment type="caution">
    <text evidence="3">The sequence shown here is derived from an EMBL/GenBank/DDBJ whole genome shotgun (WGS) entry which is preliminary data.</text>
</comment>
<evidence type="ECO:0000313" key="3">
    <source>
        <dbReference type="EMBL" id="OGY25372.1"/>
    </source>
</evidence>
<evidence type="ECO:0000313" key="4">
    <source>
        <dbReference type="Proteomes" id="UP000176389"/>
    </source>
</evidence>
<dbReference type="STRING" id="1802596.A2Z11_00765"/>
<dbReference type="CDD" id="cd06533">
    <property type="entry name" value="Glyco_transf_WecG_TagA"/>
    <property type="match status" value="1"/>
</dbReference>
<dbReference type="InterPro" id="IPR004629">
    <property type="entry name" value="WecG_TagA_CpsF"/>
</dbReference>